<dbReference type="Proteomes" id="UP000225866">
    <property type="component" value="Segment"/>
</dbReference>
<sequence>MENETKNIELKHVFRFKNGNLCIALFDRTENEISFYDVDIDEIEDLNHNSVLRVISTLLGCDNND</sequence>
<evidence type="ECO:0000313" key="1">
    <source>
        <dbReference type="EMBL" id="APD20927.1"/>
    </source>
</evidence>
<dbReference type="GeneID" id="54978035"/>
<dbReference type="RefSeq" id="YP_009787899.1">
    <property type="nucleotide sequence ID" value="NC_047788.1"/>
</dbReference>
<protein>
    <submittedName>
        <fullName evidence="1">Uncharacterized protein</fullName>
    </submittedName>
</protein>
<reference evidence="1 2" key="1">
    <citation type="submission" date="2016-10" db="EMBL/GenBank/DDBJ databases">
        <title>Antibacterial composition for prophylaxis and treatment of hospital infections (variants), strains of bacteriophages, used for obtaining thereof.</title>
        <authorList>
            <person name="Aleshkin A.V."/>
            <person name="Volozhantsev N.V."/>
            <person name="Verevkin V.V."/>
            <person name="Krasilnikova V.M."/>
            <person name="Myakinina V.P."/>
            <person name="Popova A.V."/>
            <person name="Svetoch E.A."/>
        </authorList>
    </citation>
    <scope>NUCLEOTIDE SEQUENCE [LARGE SCALE GENOMIC DNA]</scope>
    <source>
        <strain evidence="1 2">SCH1</strain>
    </source>
</reference>
<evidence type="ECO:0000313" key="2">
    <source>
        <dbReference type="Proteomes" id="UP000225866"/>
    </source>
</evidence>
<proteinExistence type="predicted"/>
<name>A0A1J0MID6_9CAUD</name>
<keyword evidence="2" id="KW-1185">Reference proteome</keyword>
<accession>A0A1J0MID6</accession>
<dbReference type="KEGG" id="vg:54978035"/>
<organism evidence="1 2">
    <name type="scientific">Staphylococcus phage SCH1</name>
    <dbReference type="NCBI Taxonomy" id="1913581"/>
    <lineage>
        <taxon>Viruses</taxon>
        <taxon>Duplodnaviria</taxon>
        <taxon>Heunggongvirae</taxon>
        <taxon>Uroviricota</taxon>
        <taxon>Caudoviricetes</taxon>
        <taxon>Rountreeviridae</taxon>
        <taxon>Rakietenvirinae</taxon>
        <taxon>Rosenblumvirus</taxon>
        <taxon>Rosenblumvirus SCH1</taxon>
    </lineage>
</organism>
<dbReference type="EMBL" id="KY000084">
    <property type="protein sequence ID" value="APD20927.1"/>
    <property type="molecule type" value="Genomic_DNA"/>
</dbReference>